<evidence type="ECO:0000313" key="3">
    <source>
        <dbReference type="Proteomes" id="UP000245946"/>
    </source>
</evidence>
<feature type="compositionally biased region" description="Low complexity" evidence="1">
    <location>
        <begin position="241"/>
        <end position="273"/>
    </location>
</feature>
<keyword evidence="3" id="KW-1185">Reference proteome</keyword>
<feature type="region of interest" description="Disordered" evidence="1">
    <location>
        <begin position="350"/>
        <end position="380"/>
    </location>
</feature>
<dbReference type="Proteomes" id="UP000245946">
    <property type="component" value="Unassembled WGS sequence"/>
</dbReference>
<dbReference type="GeneID" id="37273341"/>
<protein>
    <submittedName>
        <fullName evidence="2">Uncharacterized protein</fullName>
    </submittedName>
</protein>
<proteinExistence type="predicted"/>
<feature type="region of interest" description="Disordered" evidence="1">
    <location>
        <begin position="155"/>
        <end position="333"/>
    </location>
</feature>
<dbReference type="RefSeq" id="XP_025597185.1">
    <property type="nucleotide sequence ID" value="XM_025745797.1"/>
</dbReference>
<feature type="compositionally biased region" description="Pro residues" evidence="1">
    <location>
        <begin position="189"/>
        <end position="217"/>
    </location>
</feature>
<feature type="compositionally biased region" description="Low complexity" evidence="1">
    <location>
        <begin position="179"/>
        <end position="188"/>
    </location>
</feature>
<reference evidence="2 3" key="1">
    <citation type="journal article" date="2018" name="Mol. Biol. Evol.">
        <title>Broad Genomic Sampling Reveals a Smut Pathogenic Ancestry of the Fungal Clade Ustilaginomycotina.</title>
        <authorList>
            <person name="Kijpornyongpan T."/>
            <person name="Mondo S.J."/>
            <person name="Barry K."/>
            <person name="Sandor L."/>
            <person name="Lee J."/>
            <person name="Lipzen A."/>
            <person name="Pangilinan J."/>
            <person name="LaButti K."/>
            <person name="Hainaut M."/>
            <person name="Henrissat B."/>
            <person name="Grigoriev I.V."/>
            <person name="Spatafora J.W."/>
            <person name="Aime M.C."/>
        </authorList>
    </citation>
    <scope>NUCLEOTIDE SEQUENCE [LARGE SCALE GENOMIC DNA]</scope>
    <source>
        <strain evidence="2 3">MCA 4186</strain>
    </source>
</reference>
<evidence type="ECO:0000313" key="2">
    <source>
        <dbReference type="EMBL" id="PWN96906.1"/>
    </source>
</evidence>
<name>A0A316Z6J8_9BASI</name>
<feature type="region of interest" description="Disordered" evidence="1">
    <location>
        <begin position="405"/>
        <end position="426"/>
    </location>
</feature>
<sequence length="426" mass="44751">MGALQRRYLISLQRKYPGTLTDAELAMVELGGLTEGAPEVSLEQSFGSVRRPDARLDFGTPFRTGAHSTPVASRAATEAPSEVTSRPEANLYPRLPVSRREAQEAPKPVEASDIRSRASALLSTVGGAVFGSRTASPAVAPVKVVVQPARTEVRRPPMREIGTPSRVSQPGSAHVRPSVPLVPAARAQVPPPAPPPPPPPAVRAPAPPPPPPAPPAMTPGRRPTQLATKFAANRTPSPLKAATARRPAPRSSVSTADIVAAVNARAARVSNDNTMHARLSAARTPARSPRKQDARSSIRADASTASRSSYAPGAGQSGPRPFGGTQGSSFVRPTALAGLGADAHLQAAAKARQLRSSRDERKWTSPAARRFRPSGAAADTAERQALLVTAADCSFDSSRELWRERAEREGLAEADANASSGLLLRR</sequence>
<gene>
    <name evidence="2" type="ORF">FA09DRAFT_71907</name>
</gene>
<accession>A0A316Z6J8</accession>
<feature type="region of interest" description="Disordered" evidence="1">
    <location>
        <begin position="62"/>
        <end position="114"/>
    </location>
</feature>
<dbReference type="OrthoDB" id="2556125at2759"/>
<dbReference type="AlphaFoldDB" id="A0A316Z6J8"/>
<dbReference type="EMBL" id="KZ819297">
    <property type="protein sequence ID" value="PWN96906.1"/>
    <property type="molecule type" value="Genomic_DNA"/>
</dbReference>
<evidence type="ECO:0000256" key="1">
    <source>
        <dbReference type="SAM" id="MobiDB-lite"/>
    </source>
</evidence>
<organism evidence="2 3">
    <name type="scientific">Tilletiopsis washingtonensis</name>
    <dbReference type="NCBI Taxonomy" id="58919"/>
    <lineage>
        <taxon>Eukaryota</taxon>
        <taxon>Fungi</taxon>
        <taxon>Dikarya</taxon>
        <taxon>Basidiomycota</taxon>
        <taxon>Ustilaginomycotina</taxon>
        <taxon>Exobasidiomycetes</taxon>
        <taxon>Entylomatales</taxon>
        <taxon>Entylomatales incertae sedis</taxon>
        <taxon>Tilletiopsis</taxon>
    </lineage>
</organism>